<reference evidence="1 2" key="1">
    <citation type="submission" date="2018-05" db="EMBL/GenBank/DDBJ databases">
        <title>Streptomyces venezuelae.</title>
        <authorList>
            <person name="Kim W."/>
            <person name="Lee N."/>
            <person name="Cho B.-K."/>
        </authorList>
    </citation>
    <scope>NUCLEOTIDE SEQUENCE [LARGE SCALE GENOMIC DNA]</scope>
    <source>
        <strain evidence="1 2">ATCC 15068</strain>
    </source>
</reference>
<evidence type="ECO:0000313" key="2">
    <source>
        <dbReference type="Proteomes" id="UP000324106"/>
    </source>
</evidence>
<proteinExistence type="predicted"/>
<dbReference type="Proteomes" id="UP000324106">
    <property type="component" value="Chromosome"/>
</dbReference>
<organism evidence="1 2">
    <name type="scientific">Streptomyces venezuelae</name>
    <dbReference type="NCBI Taxonomy" id="54571"/>
    <lineage>
        <taxon>Bacteria</taxon>
        <taxon>Bacillati</taxon>
        <taxon>Actinomycetota</taxon>
        <taxon>Actinomycetes</taxon>
        <taxon>Kitasatosporales</taxon>
        <taxon>Streptomycetaceae</taxon>
        <taxon>Streptomyces</taxon>
    </lineage>
</organism>
<accession>A0A5P2APA7</accession>
<dbReference type="EMBL" id="CP029194">
    <property type="protein sequence ID" value="QES18691.1"/>
    <property type="molecule type" value="Genomic_DNA"/>
</dbReference>
<dbReference type="RefSeq" id="WP_150264510.1">
    <property type="nucleotide sequence ID" value="NZ_CP029194.1"/>
</dbReference>
<sequence>MKALRPTALTSAELAVRIEDLYGAPITTLEAHAQTRPPGMLAALLGSRHDLAFAERTITFHRDRLLQLVQPERGIGAHEAAHLLDCARRVVEAVAARDAQAKTAAAVLNSLGRVRACEPPAVSVAPAPSTATGTKARIR</sequence>
<evidence type="ECO:0000313" key="1">
    <source>
        <dbReference type="EMBL" id="QES18691.1"/>
    </source>
</evidence>
<dbReference type="AlphaFoldDB" id="A0A5P2APA7"/>
<dbReference type="OrthoDB" id="4333954at2"/>
<protein>
    <submittedName>
        <fullName evidence="1">Uncharacterized protein</fullName>
    </submittedName>
</protein>
<gene>
    <name evidence="1" type="ORF">DEJ46_05985</name>
</gene>
<name>A0A5P2APA7_STRVZ</name>